<evidence type="ECO:0000256" key="12">
    <source>
        <dbReference type="SAM" id="SignalP"/>
    </source>
</evidence>
<keyword evidence="3" id="KW-0336">GPI-anchor</keyword>
<dbReference type="GO" id="GO:0005886">
    <property type="term" value="C:plasma membrane"/>
    <property type="evidence" value="ECO:0007669"/>
    <property type="project" value="UniProtKB-SubCell"/>
</dbReference>
<evidence type="ECO:0000256" key="6">
    <source>
        <dbReference type="ARBA" id="ARBA00023157"/>
    </source>
</evidence>
<proteinExistence type="inferred from homology"/>
<dbReference type="InterPro" id="IPR003245">
    <property type="entry name" value="Phytocyanin_dom"/>
</dbReference>
<feature type="domain" description="Phytocyanin" evidence="13">
    <location>
        <begin position="24"/>
        <end position="125"/>
    </location>
</feature>
<gene>
    <name evidence="14" type="ORF">SSX86_006219</name>
</gene>
<accession>A0AAP0HAK1</accession>
<dbReference type="SUPFAM" id="SSF49503">
    <property type="entry name" value="Cupredoxins"/>
    <property type="match status" value="1"/>
</dbReference>
<evidence type="ECO:0000256" key="5">
    <source>
        <dbReference type="ARBA" id="ARBA00023136"/>
    </source>
</evidence>
<keyword evidence="7" id="KW-0325">Glycoprotein</keyword>
<keyword evidence="6" id="KW-1015">Disulfide bond</keyword>
<keyword evidence="11" id="KW-0812">Transmembrane</keyword>
<dbReference type="FunFam" id="2.60.40.420:FF:000010">
    <property type="entry name" value="Early nodulin-like protein 1"/>
    <property type="match status" value="1"/>
</dbReference>
<comment type="subcellular location">
    <subcellularLocation>
        <location evidence="1">Cell membrane</location>
        <topology evidence="1">Lipid-anchor</topology>
        <topology evidence="1">GPI-anchor</topology>
    </subcellularLocation>
</comment>
<comment type="caution">
    <text evidence="14">The sequence shown here is derived from an EMBL/GenBank/DDBJ whole genome shotgun (WGS) entry which is preliminary data.</text>
</comment>
<sequence>MASHTSLSFLLVFFIASTSPSHARTFEVGGQSGWTLRPSEPYSNWSSRLRFLINDTLHFKYDGGSDSVVVVNRSGYDGCDFSDPIMKLEGGDSVFKFDRSGPFYFVTGNKSNCDQGQKLIVVVLALRNRSPPPSVATPPSPVAVSPSLAVSPELPPSPAISPELPPSPAISPELPPSPAVSPELPPSPTVSPELPPSPSGVGSAPSPGGGGGPGGGAPTPGGGGGGPSSGGNNPSADTTSPPPPSVAAPPLSGVIIASLITIIVTLCGIY</sequence>
<dbReference type="GO" id="GO:0098552">
    <property type="term" value="C:side of membrane"/>
    <property type="evidence" value="ECO:0007669"/>
    <property type="project" value="UniProtKB-KW"/>
</dbReference>
<name>A0AAP0HAK1_9ASTR</name>
<evidence type="ECO:0000256" key="1">
    <source>
        <dbReference type="ARBA" id="ARBA00004609"/>
    </source>
</evidence>
<organism evidence="14 15">
    <name type="scientific">Deinandra increscens subsp. villosa</name>
    <dbReference type="NCBI Taxonomy" id="3103831"/>
    <lineage>
        <taxon>Eukaryota</taxon>
        <taxon>Viridiplantae</taxon>
        <taxon>Streptophyta</taxon>
        <taxon>Embryophyta</taxon>
        <taxon>Tracheophyta</taxon>
        <taxon>Spermatophyta</taxon>
        <taxon>Magnoliopsida</taxon>
        <taxon>eudicotyledons</taxon>
        <taxon>Gunneridae</taxon>
        <taxon>Pentapetalae</taxon>
        <taxon>asterids</taxon>
        <taxon>campanulids</taxon>
        <taxon>Asterales</taxon>
        <taxon>Asteraceae</taxon>
        <taxon>Asteroideae</taxon>
        <taxon>Heliantheae alliance</taxon>
        <taxon>Madieae</taxon>
        <taxon>Madiinae</taxon>
        <taxon>Deinandra</taxon>
    </lineage>
</organism>
<dbReference type="CDD" id="cd11019">
    <property type="entry name" value="OsENODL1_like"/>
    <property type="match status" value="1"/>
</dbReference>
<feature type="compositionally biased region" description="Low complexity" evidence="10">
    <location>
        <begin position="230"/>
        <end position="239"/>
    </location>
</feature>
<evidence type="ECO:0000256" key="3">
    <source>
        <dbReference type="ARBA" id="ARBA00022622"/>
    </source>
</evidence>
<evidence type="ECO:0000313" key="14">
    <source>
        <dbReference type="EMBL" id="KAK9077881.1"/>
    </source>
</evidence>
<feature type="signal peptide" evidence="12">
    <location>
        <begin position="1"/>
        <end position="23"/>
    </location>
</feature>
<evidence type="ECO:0000256" key="7">
    <source>
        <dbReference type="ARBA" id="ARBA00023180"/>
    </source>
</evidence>
<keyword evidence="11" id="KW-1133">Transmembrane helix</keyword>
<evidence type="ECO:0000256" key="8">
    <source>
        <dbReference type="ARBA" id="ARBA00023288"/>
    </source>
</evidence>
<evidence type="ECO:0000256" key="2">
    <source>
        <dbReference type="ARBA" id="ARBA00022475"/>
    </source>
</evidence>
<evidence type="ECO:0000313" key="15">
    <source>
        <dbReference type="Proteomes" id="UP001408789"/>
    </source>
</evidence>
<dbReference type="PANTHER" id="PTHR33021:SF449">
    <property type="entry name" value="EARLY NODULIN-LIKE PROTEIN 2"/>
    <property type="match status" value="1"/>
</dbReference>
<keyword evidence="15" id="KW-1185">Reference proteome</keyword>
<feature type="transmembrane region" description="Helical" evidence="11">
    <location>
        <begin position="251"/>
        <end position="269"/>
    </location>
</feature>
<dbReference type="EMBL" id="JBCNJP010000007">
    <property type="protein sequence ID" value="KAK9077881.1"/>
    <property type="molecule type" value="Genomic_DNA"/>
</dbReference>
<dbReference type="Gene3D" id="2.60.40.420">
    <property type="entry name" value="Cupredoxins - blue copper proteins"/>
    <property type="match status" value="1"/>
</dbReference>
<comment type="similarity">
    <text evidence="9">Belongs to the early nodulin-like (ENODL) family.</text>
</comment>
<feature type="compositionally biased region" description="Low complexity" evidence="10">
    <location>
        <begin position="142"/>
        <end position="152"/>
    </location>
</feature>
<keyword evidence="4 12" id="KW-0732">Signal</keyword>
<evidence type="ECO:0000256" key="11">
    <source>
        <dbReference type="SAM" id="Phobius"/>
    </source>
</evidence>
<dbReference type="PROSITE" id="PS51485">
    <property type="entry name" value="PHYTOCYANIN"/>
    <property type="match status" value="1"/>
</dbReference>
<dbReference type="Pfam" id="PF02298">
    <property type="entry name" value="Cu_bind_like"/>
    <property type="match status" value="1"/>
</dbReference>
<evidence type="ECO:0000256" key="4">
    <source>
        <dbReference type="ARBA" id="ARBA00022729"/>
    </source>
</evidence>
<dbReference type="Proteomes" id="UP001408789">
    <property type="component" value="Unassembled WGS sequence"/>
</dbReference>
<feature type="compositionally biased region" description="Pro residues" evidence="10">
    <location>
        <begin position="130"/>
        <end position="141"/>
    </location>
</feature>
<dbReference type="InterPro" id="IPR039391">
    <property type="entry name" value="Phytocyanin-like"/>
</dbReference>
<feature type="chain" id="PRO_5042986902" description="Phytocyanin domain-containing protein" evidence="12">
    <location>
        <begin position="24"/>
        <end position="270"/>
    </location>
</feature>
<evidence type="ECO:0000256" key="10">
    <source>
        <dbReference type="SAM" id="MobiDB-lite"/>
    </source>
</evidence>
<feature type="region of interest" description="Disordered" evidence="10">
    <location>
        <begin position="130"/>
        <end position="250"/>
    </location>
</feature>
<keyword evidence="2" id="KW-1003">Cell membrane</keyword>
<feature type="compositionally biased region" description="Pro residues" evidence="10">
    <location>
        <begin position="153"/>
        <end position="198"/>
    </location>
</feature>
<feature type="compositionally biased region" description="Gly residues" evidence="10">
    <location>
        <begin position="207"/>
        <end position="229"/>
    </location>
</feature>
<protein>
    <recommendedName>
        <fullName evidence="13">Phytocyanin domain-containing protein</fullName>
    </recommendedName>
</protein>
<dbReference type="PANTHER" id="PTHR33021">
    <property type="entry name" value="BLUE COPPER PROTEIN"/>
    <property type="match status" value="1"/>
</dbReference>
<dbReference type="InterPro" id="IPR008972">
    <property type="entry name" value="Cupredoxin"/>
</dbReference>
<evidence type="ECO:0000259" key="13">
    <source>
        <dbReference type="PROSITE" id="PS51485"/>
    </source>
</evidence>
<dbReference type="InterPro" id="IPR041846">
    <property type="entry name" value="ENL_dom"/>
</dbReference>
<dbReference type="GO" id="GO:0009055">
    <property type="term" value="F:electron transfer activity"/>
    <property type="evidence" value="ECO:0007669"/>
    <property type="project" value="InterPro"/>
</dbReference>
<reference evidence="14 15" key="1">
    <citation type="submission" date="2024-04" db="EMBL/GenBank/DDBJ databases">
        <title>The reference genome of an endangered Asteraceae, Deinandra increscens subsp. villosa, native to the Central Coast of California.</title>
        <authorList>
            <person name="Guilliams M."/>
            <person name="Hasenstab-Lehman K."/>
            <person name="Meyer R."/>
            <person name="Mcevoy S."/>
        </authorList>
    </citation>
    <scope>NUCLEOTIDE SEQUENCE [LARGE SCALE GENOMIC DNA]</scope>
    <source>
        <tissue evidence="14">Leaf</tissue>
    </source>
</reference>
<keyword evidence="8" id="KW-0449">Lipoprotein</keyword>
<keyword evidence="5 11" id="KW-0472">Membrane</keyword>
<evidence type="ECO:0000256" key="9">
    <source>
        <dbReference type="ARBA" id="ARBA00035011"/>
    </source>
</evidence>
<dbReference type="AlphaFoldDB" id="A0AAP0HAK1"/>